<dbReference type="EC" id="3.5.1.28" evidence="2"/>
<dbReference type="Gene3D" id="3.40.630.40">
    <property type="entry name" value="Zn-dependent exopeptidases"/>
    <property type="match status" value="1"/>
</dbReference>
<keyword evidence="3" id="KW-0378">Hydrolase</keyword>
<comment type="catalytic activity">
    <reaction evidence="1">
        <text>Hydrolyzes the link between N-acetylmuramoyl residues and L-amino acid residues in certain cell-wall glycopeptides.</text>
        <dbReference type="EC" id="3.5.1.28"/>
    </reaction>
</comment>
<dbReference type="EMBL" id="JBHUMD010000027">
    <property type="protein sequence ID" value="MFD2603265.1"/>
    <property type="molecule type" value="Genomic_DNA"/>
</dbReference>
<gene>
    <name evidence="6" type="ORF">ACFSR3_14475</name>
</gene>
<dbReference type="InterPro" id="IPR050695">
    <property type="entry name" value="N-acetylmuramoyl_amidase_3"/>
</dbReference>
<dbReference type="RefSeq" id="WP_379821971.1">
    <property type="nucleotide sequence ID" value="NZ_JBHUMD010000027.1"/>
</dbReference>
<evidence type="ECO:0000256" key="1">
    <source>
        <dbReference type="ARBA" id="ARBA00001561"/>
    </source>
</evidence>
<comment type="caution">
    <text evidence="6">The sequence shown here is derived from an EMBL/GenBank/DDBJ whole genome shotgun (WGS) entry which is preliminary data.</text>
</comment>
<proteinExistence type="predicted"/>
<feature type="domain" description="MurNAc-LAA" evidence="5">
    <location>
        <begin position="91"/>
        <end position="198"/>
    </location>
</feature>
<keyword evidence="4" id="KW-0732">Signal</keyword>
<dbReference type="Proteomes" id="UP001597480">
    <property type="component" value="Unassembled WGS sequence"/>
</dbReference>
<evidence type="ECO:0000313" key="7">
    <source>
        <dbReference type="Proteomes" id="UP001597480"/>
    </source>
</evidence>
<dbReference type="InterPro" id="IPR002508">
    <property type="entry name" value="MurNAc-LAA_cat"/>
</dbReference>
<evidence type="ECO:0000256" key="2">
    <source>
        <dbReference type="ARBA" id="ARBA00011901"/>
    </source>
</evidence>
<evidence type="ECO:0000256" key="3">
    <source>
        <dbReference type="ARBA" id="ARBA00022801"/>
    </source>
</evidence>
<feature type="chain" id="PRO_5045812244" description="N-acetylmuramoyl-L-alanine amidase" evidence="4">
    <location>
        <begin position="19"/>
        <end position="206"/>
    </location>
</feature>
<name>A0ABW5NWE1_9FLAO</name>
<evidence type="ECO:0000259" key="5">
    <source>
        <dbReference type="SMART" id="SM00646"/>
    </source>
</evidence>
<feature type="signal peptide" evidence="4">
    <location>
        <begin position="1"/>
        <end position="18"/>
    </location>
</feature>
<keyword evidence="7" id="KW-1185">Reference proteome</keyword>
<dbReference type="SUPFAM" id="SSF53187">
    <property type="entry name" value="Zn-dependent exopeptidases"/>
    <property type="match status" value="1"/>
</dbReference>
<dbReference type="PANTHER" id="PTHR30404">
    <property type="entry name" value="N-ACETYLMURAMOYL-L-ALANINE AMIDASE"/>
    <property type="match status" value="1"/>
</dbReference>
<evidence type="ECO:0000256" key="4">
    <source>
        <dbReference type="SAM" id="SignalP"/>
    </source>
</evidence>
<reference evidence="7" key="1">
    <citation type="journal article" date="2019" name="Int. J. Syst. Evol. Microbiol.">
        <title>The Global Catalogue of Microorganisms (GCM) 10K type strain sequencing project: providing services to taxonomists for standard genome sequencing and annotation.</title>
        <authorList>
            <consortium name="The Broad Institute Genomics Platform"/>
            <consortium name="The Broad Institute Genome Sequencing Center for Infectious Disease"/>
            <person name="Wu L."/>
            <person name="Ma J."/>
        </authorList>
    </citation>
    <scope>NUCLEOTIDE SEQUENCE [LARGE SCALE GENOMIC DNA]</scope>
    <source>
        <strain evidence="7">KCTC 42107</strain>
    </source>
</reference>
<dbReference type="SMART" id="SM00646">
    <property type="entry name" value="Ami_3"/>
    <property type="match status" value="1"/>
</dbReference>
<dbReference type="Pfam" id="PF01520">
    <property type="entry name" value="Amidase_3"/>
    <property type="match status" value="1"/>
</dbReference>
<accession>A0ABW5NWE1</accession>
<sequence length="206" mass="22913">MKKTFQILALLAIGVCFAFSLPNKGEPKRVINVVIDAGHGGKDHGATYNEFAEKQITDAITSKIKVLNNDKEVVLHFTRQGDEFTDLSKRVATVNTIKPDLMLSLHVNYTKHDEASGMEFYVNKNGVNGEKSDMYATRLSDKFKDKGFKVRGVKTAPFWTLTKSEVPAVHVELGFLSNEIDRGYLTSVASQNEIAGIVTEFLNEIK</sequence>
<dbReference type="PANTHER" id="PTHR30404:SF0">
    <property type="entry name" value="N-ACETYLMURAMOYL-L-ALANINE AMIDASE AMIC"/>
    <property type="match status" value="1"/>
</dbReference>
<dbReference type="CDD" id="cd02696">
    <property type="entry name" value="MurNAc-LAA"/>
    <property type="match status" value="1"/>
</dbReference>
<protein>
    <recommendedName>
        <fullName evidence="2">N-acetylmuramoyl-L-alanine amidase</fullName>
        <ecNumber evidence="2">3.5.1.28</ecNumber>
    </recommendedName>
</protein>
<organism evidence="6 7">
    <name type="scientific">Flavobacterium suzhouense</name>
    <dbReference type="NCBI Taxonomy" id="1529638"/>
    <lineage>
        <taxon>Bacteria</taxon>
        <taxon>Pseudomonadati</taxon>
        <taxon>Bacteroidota</taxon>
        <taxon>Flavobacteriia</taxon>
        <taxon>Flavobacteriales</taxon>
        <taxon>Flavobacteriaceae</taxon>
        <taxon>Flavobacterium</taxon>
    </lineage>
</organism>
<evidence type="ECO:0000313" key="6">
    <source>
        <dbReference type="EMBL" id="MFD2603265.1"/>
    </source>
</evidence>